<dbReference type="InterPro" id="IPR001138">
    <property type="entry name" value="Zn2Cys6_DnaBD"/>
</dbReference>
<keyword evidence="4" id="KW-0804">Transcription</keyword>
<proteinExistence type="predicted"/>
<comment type="caution">
    <text evidence="8">The sequence shown here is derived from an EMBL/GenBank/DDBJ whole genome shotgun (WGS) entry which is preliminary data.</text>
</comment>
<feature type="compositionally biased region" description="Basic residues" evidence="6">
    <location>
        <begin position="77"/>
        <end position="94"/>
    </location>
</feature>
<keyword evidence="9" id="KW-1185">Reference proteome</keyword>
<dbReference type="CDD" id="cd00067">
    <property type="entry name" value="GAL4"/>
    <property type="match status" value="1"/>
</dbReference>
<dbReference type="GO" id="GO:0000981">
    <property type="term" value="F:DNA-binding transcription factor activity, RNA polymerase II-specific"/>
    <property type="evidence" value="ECO:0007669"/>
    <property type="project" value="InterPro"/>
</dbReference>
<dbReference type="STRING" id="98765.A0A2R6S6V0"/>
<keyword evidence="5" id="KW-0539">Nucleus</keyword>
<dbReference type="InterPro" id="IPR050815">
    <property type="entry name" value="TF_fung"/>
</dbReference>
<dbReference type="PROSITE" id="PS00463">
    <property type="entry name" value="ZN2_CY6_FUNGAL_1"/>
    <property type="match status" value="1"/>
</dbReference>
<evidence type="ECO:0000256" key="4">
    <source>
        <dbReference type="ARBA" id="ARBA00023163"/>
    </source>
</evidence>
<dbReference type="EMBL" id="MLYV02000011">
    <property type="protein sequence ID" value="PSS38007.1"/>
    <property type="molecule type" value="Genomic_DNA"/>
</dbReference>
<evidence type="ECO:0000259" key="7">
    <source>
        <dbReference type="PROSITE" id="PS50048"/>
    </source>
</evidence>
<dbReference type="PROSITE" id="PS50048">
    <property type="entry name" value="ZN2_CY6_FUNGAL_2"/>
    <property type="match status" value="1"/>
</dbReference>
<keyword evidence="2" id="KW-0479">Metal-binding</keyword>
<dbReference type="OrthoDB" id="10261408at2759"/>
<evidence type="ECO:0000256" key="5">
    <source>
        <dbReference type="ARBA" id="ARBA00023242"/>
    </source>
</evidence>
<reference evidence="8 9" key="1">
    <citation type="submission" date="2018-02" db="EMBL/GenBank/DDBJ databases">
        <title>Genome sequence of the basidiomycete white-rot fungus Phlebia centrifuga.</title>
        <authorList>
            <person name="Granchi Z."/>
            <person name="Peng M."/>
            <person name="de Vries R.P."/>
            <person name="Hilden K."/>
            <person name="Makela M.R."/>
            <person name="Grigoriev I."/>
            <person name="Riley R."/>
        </authorList>
    </citation>
    <scope>NUCLEOTIDE SEQUENCE [LARGE SCALE GENOMIC DNA]</scope>
    <source>
        <strain evidence="8 9">FBCC195</strain>
    </source>
</reference>
<organism evidence="8 9">
    <name type="scientific">Hermanssonia centrifuga</name>
    <dbReference type="NCBI Taxonomy" id="98765"/>
    <lineage>
        <taxon>Eukaryota</taxon>
        <taxon>Fungi</taxon>
        <taxon>Dikarya</taxon>
        <taxon>Basidiomycota</taxon>
        <taxon>Agaricomycotina</taxon>
        <taxon>Agaricomycetes</taxon>
        <taxon>Polyporales</taxon>
        <taxon>Meruliaceae</taxon>
        <taxon>Hermanssonia</taxon>
    </lineage>
</organism>
<dbReference type="AlphaFoldDB" id="A0A2R6S6V0"/>
<dbReference type="GO" id="GO:0008270">
    <property type="term" value="F:zinc ion binding"/>
    <property type="evidence" value="ECO:0007669"/>
    <property type="project" value="InterPro"/>
</dbReference>
<evidence type="ECO:0000256" key="6">
    <source>
        <dbReference type="SAM" id="MobiDB-lite"/>
    </source>
</evidence>
<feature type="domain" description="Zn(2)-C6 fungal-type" evidence="7">
    <location>
        <begin position="42"/>
        <end position="72"/>
    </location>
</feature>
<evidence type="ECO:0000256" key="3">
    <source>
        <dbReference type="ARBA" id="ARBA00023015"/>
    </source>
</evidence>
<dbReference type="Proteomes" id="UP000186601">
    <property type="component" value="Unassembled WGS sequence"/>
</dbReference>
<dbReference type="GO" id="GO:0005634">
    <property type="term" value="C:nucleus"/>
    <property type="evidence" value="ECO:0007669"/>
    <property type="project" value="UniProtKB-SubCell"/>
</dbReference>
<sequence>MASDEPSEQPLRTSPSANGSASGSNAATARPPRREASTVVIACRQCRSRKIRCDSTRPVCNNCSRRSNECVYDAVPKRRGPDKRPGTRQRSCKKRPSETEPSGTQAKKRRKIEDDDSDGNLIAFDPKGRATSEGRGSLLSPNSSAADDIAGFHMPQAPPLVLETSIPNHTIVSEVIYPKQVEQPLLHRSPPYDTLDLTLHRPYPRLVGSNMHRDDETPSIPLSPSTVYERQTWWDTLLNTYERTPQLSVEAIFSDLEFLISTSNYWLFFFNPPALFGSIRDAHQRQSIQPSLILSALAMANLMKSSEIECGVQGRNRAVALRDRAQASLEAACSSQAVDYTLAEAALVLALFESSSHPEHSTQRATESLRFVDRIISALSLSRIDEGDPDVCVFHPDNIPIVFTPGYDLPTTCACVAAPHSPSSEESPIHSRSHFSYNPPWESSWTPDEHRKEECRRVCWCALNLVSSYTAQCAAFHDEPLDLRLSDPANYAILFPGEAYERMSNHRIPGQSPKHSIWALYCRSMLLWNSCVRYSDTSATWTTDKRASFAIDAWRETRAIEDALDIHQCNLDTSLIYICREYIYNTRMSTTYEFRRLQDIDNVSVPMFTRRNAQEWLYYQDGVARGVQESVKNIGEESGHLLSRRPFQALWFSSQVSMCLALWSYDRGLLQALELAKTFFVPLDALNVLWPCPALLNLKHVSYTLLPCSELCAPATNAPALSTDMQTIGAVTVPFSLSHRPVVAKAPPDDTLSREEGLSHSLRATRTARRCQAE</sequence>
<gene>
    <name evidence="8" type="ORF">PHLCEN_2v147</name>
</gene>
<dbReference type="Pfam" id="PF00172">
    <property type="entry name" value="Zn_clus"/>
    <property type="match status" value="1"/>
</dbReference>
<accession>A0A2R6S6V0</accession>
<keyword evidence="3" id="KW-0805">Transcription regulation</keyword>
<evidence type="ECO:0000256" key="2">
    <source>
        <dbReference type="ARBA" id="ARBA00022723"/>
    </source>
</evidence>
<comment type="subcellular location">
    <subcellularLocation>
        <location evidence="1">Nucleus</location>
    </subcellularLocation>
</comment>
<dbReference type="Gene3D" id="4.10.240.10">
    <property type="entry name" value="Zn(2)-C6 fungal-type DNA-binding domain"/>
    <property type="match status" value="1"/>
</dbReference>
<protein>
    <recommendedName>
        <fullName evidence="7">Zn(2)-C6 fungal-type domain-containing protein</fullName>
    </recommendedName>
</protein>
<dbReference type="PANTHER" id="PTHR47338">
    <property type="entry name" value="ZN(II)2CYS6 TRANSCRIPTION FACTOR (EUROFUNG)-RELATED"/>
    <property type="match status" value="1"/>
</dbReference>
<dbReference type="InterPro" id="IPR036864">
    <property type="entry name" value="Zn2-C6_fun-type_DNA-bd_sf"/>
</dbReference>
<evidence type="ECO:0000256" key="1">
    <source>
        <dbReference type="ARBA" id="ARBA00004123"/>
    </source>
</evidence>
<feature type="compositionally biased region" description="Low complexity" evidence="6">
    <location>
        <begin position="13"/>
        <end position="29"/>
    </location>
</feature>
<name>A0A2R6S6V0_9APHY</name>
<feature type="region of interest" description="Disordered" evidence="6">
    <location>
        <begin position="75"/>
        <end position="142"/>
    </location>
</feature>
<feature type="region of interest" description="Disordered" evidence="6">
    <location>
        <begin position="1"/>
        <end position="38"/>
    </location>
</feature>
<evidence type="ECO:0000313" key="8">
    <source>
        <dbReference type="EMBL" id="PSS38007.1"/>
    </source>
</evidence>
<evidence type="ECO:0000313" key="9">
    <source>
        <dbReference type="Proteomes" id="UP000186601"/>
    </source>
</evidence>
<dbReference type="SMART" id="SM00066">
    <property type="entry name" value="GAL4"/>
    <property type="match status" value="1"/>
</dbReference>
<dbReference type="SUPFAM" id="SSF57701">
    <property type="entry name" value="Zn2/Cys6 DNA-binding domain"/>
    <property type="match status" value="1"/>
</dbReference>
<dbReference type="PANTHER" id="PTHR47338:SF29">
    <property type="entry name" value="ZN(2)-C6 FUNGAL-TYPE DOMAIN-CONTAINING PROTEIN"/>
    <property type="match status" value="1"/>
</dbReference>